<accession>D4JFC4</accession>
<dbReference type="HOGENOM" id="CLU_162561_0_0_9"/>
<evidence type="ECO:0000313" key="3">
    <source>
        <dbReference type="Proteomes" id="UP000008801"/>
    </source>
</evidence>
<evidence type="ECO:0000313" key="2">
    <source>
        <dbReference type="EMBL" id="CBK88896.1"/>
    </source>
</evidence>
<proteinExistence type="predicted"/>
<reference evidence="2 3" key="1">
    <citation type="submission" date="2010-03" db="EMBL/GenBank/DDBJ databases">
        <title>The genome sequence of Eubacterium cylindroides T2-87.</title>
        <authorList>
            <consortium name="metaHIT consortium -- http://www.metahit.eu/"/>
            <person name="Pajon A."/>
            <person name="Turner K."/>
            <person name="Parkhill J."/>
            <person name="Duncan S."/>
            <person name="Flint H."/>
        </authorList>
    </citation>
    <scope>NUCLEOTIDE SEQUENCE [LARGE SCALE GENOMIC DNA]</scope>
    <source>
        <strain evidence="2 3">T2-87</strain>
    </source>
</reference>
<dbReference type="EMBL" id="FP929041">
    <property type="protein sequence ID" value="CBK88896.1"/>
    <property type="molecule type" value="Genomic_DNA"/>
</dbReference>
<feature type="region of interest" description="Disordered" evidence="1">
    <location>
        <begin position="97"/>
        <end position="121"/>
    </location>
</feature>
<reference evidence="2 3" key="2">
    <citation type="submission" date="2010-03" db="EMBL/GenBank/DDBJ databases">
        <authorList>
            <person name="Pajon A."/>
        </authorList>
    </citation>
    <scope>NUCLEOTIDE SEQUENCE [LARGE SCALE GENOMIC DNA]</scope>
    <source>
        <strain evidence="2 3">T2-87</strain>
    </source>
</reference>
<name>D4JFC4_9FIRM</name>
<sequence>MKHEFRSIVIDTENKTFEILDGTKGSYNIADIKECDVLNEHASFRGETKPFLHQIVEGSTVIGLFQPKMYVGLKIEMKDDTILGVYVSLDPVLMQTDQQSKDHKEARKIKKLLDKTREESD</sequence>
<dbReference type="Proteomes" id="UP000008801">
    <property type="component" value="Chromosome"/>
</dbReference>
<protein>
    <submittedName>
        <fullName evidence="2">Uncharacterized protein</fullName>
    </submittedName>
</protein>
<feature type="compositionally biased region" description="Basic and acidic residues" evidence="1">
    <location>
        <begin position="99"/>
        <end position="121"/>
    </location>
</feature>
<dbReference type="AlphaFoldDB" id="D4JFC4"/>
<gene>
    <name evidence="2" type="ORF">EC1_15580</name>
</gene>
<dbReference type="STRING" id="717960.EC1_15580"/>
<organism evidence="2 3">
    <name type="scientific">Faecalitalea cylindroides T2-87</name>
    <dbReference type="NCBI Taxonomy" id="717960"/>
    <lineage>
        <taxon>Bacteria</taxon>
        <taxon>Bacillati</taxon>
        <taxon>Bacillota</taxon>
        <taxon>Erysipelotrichia</taxon>
        <taxon>Erysipelotrichales</taxon>
        <taxon>Erysipelotrichaceae</taxon>
        <taxon>Faecalitalea</taxon>
    </lineage>
</organism>
<evidence type="ECO:0000256" key="1">
    <source>
        <dbReference type="SAM" id="MobiDB-lite"/>
    </source>
</evidence>
<dbReference type="KEGG" id="euc:EC1_15580"/>